<dbReference type="EMBL" id="CP054614">
    <property type="protein sequence ID" value="QKS57426.1"/>
    <property type="molecule type" value="Genomic_DNA"/>
</dbReference>
<feature type="transmembrane region" description="Helical" evidence="8">
    <location>
        <begin position="306"/>
        <end position="330"/>
    </location>
</feature>
<dbReference type="Proteomes" id="UP000247790">
    <property type="component" value="Unassembled WGS sequence"/>
</dbReference>
<feature type="transmembrane region" description="Helical" evidence="8">
    <location>
        <begin position="79"/>
        <end position="99"/>
    </location>
</feature>
<evidence type="ECO:0000256" key="8">
    <source>
        <dbReference type="SAM" id="Phobius"/>
    </source>
</evidence>
<dbReference type="AlphaFoldDB" id="A0A2V4VMD4"/>
<keyword evidence="13" id="KW-1185">Reference proteome</keyword>
<gene>
    <name evidence="10" type="ORF">DFQ00_103164</name>
    <name evidence="11" type="ORF">HUB98_14670</name>
</gene>
<feature type="transmembrane region" description="Helical" evidence="8">
    <location>
        <begin position="207"/>
        <end position="227"/>
    </location>
</feature>
<name>A0A2V4VMD4_PAEBA</name>
<evidence type="ECO:0000256" key="7">
    <source>
        <dbReference type="ARBA" id="ARBA00023136"/>
    </source>
</evidence>
<evidence type="ECO:0000256" key="4">
    <source>
        <dbReference type="ARBA" id="ARBA00022519"/>
    </source>
</evidence>
<dbReference type="Pfam" id="PF12832">
    <property type="entry name" value="MFS_1_like"/>
    <property type="match status" value="1"/>
</dbReference>
<accession>A0A2V4VMD4</accession>
<dbReference type="RefSeq" id="WP_110895704.1">
    <property type="nucleotide sequence ID" value="NZ_CP054614.1"/>
</dbReference>
<feature type="transmembrane region" description="Helical" evidence="8">
    <location>
        <begin position="105"/>
        <end position="132"/>
    </location>
</feature>
<comment type="subcellular location">
    <subcellularLocation>
        <location evidence="1">Cell inner membrane</location>
        <topology evidence="1">Multi-pass membrane protein</topology>
    </subcellularLocation>
</comment>
<keyword evidence="6 8" id="KW-1133">Transmembrane helix</keyword>
<dbReference type="SUPFAM" id="SSF103473">
    <property type="entry name" value="MFS general substrate transporter"/>
    <property type="match status" value="1"/>
</dbReference>
<evidence type="ECO:0000256" key="1">
    <source>
        <dbReference type="ARBA" id="ARBA00004429"/>
    </source>
</evidence>
<dbReference type="InterPro" id="IPR036259">
    <property type="entry name" value="MFS_trans_sf"/>
</dbReference>
<dbReference type="Proteomes" id="UP000509327">
    <property type="component" value="Chromosome"/>
</dbReference>
<keyword evidence="3" id="KW-1003">Cell membrane</keyword>
<dbReference type="GO" id="GO:0005886">
    <property type="term" value="C:plasma membrane"/>
    <property type="evidence" value="ECO:0007669"/>
    <property type="project" value="UniProtKB-SubCell"/>
</dbReference>
<evidence type="ECO:0000256" key="6">
    <source>
        <dbReference type="ARBA" id="ARBA00022989"/>
    </source>
</evidence>
<keyword evidence="2" id="KW-0813">Transport</keyword>
<keyword evidence="4" id="KW-0997">Cell inner membrane</keyword>
<proteinExistence type="predicted"/>
<feature type="transmembrane region" description="Helical" evidence="8">
    <location>
        <begin position="21"/>
        <end position="41"/>
    </location>
</feature>
<dbReference type="PANTHER" id="PTHR23522:SF10">
    <property type="entry name" value="3-PHENYLPROPIONIC ACID TRANSPORTER-RELATED"/>
    <property type="match status" value="1"/>
</dbReference>
<reference evidence="10 12" key="1">
    <citation type="submission" date="2018-06" db="EMBL/GenBank/DDBJ databases">
        <title>Genomic Encyclopedia of Type Strains, Phase III (KMG-III): the genomes of soil and plant-associated and newly described type strains.</title>
        <authorList>
            <person name="Whitman W."/>
        </authorList>
    </citation>
    <scope>NUCLEOTIDE SEQUENCE [LARGE SCALE GENOMIC DNA]</scope>
    <source>
        <strain evidence="10 12">CECT 7022</strain>
    </source>
</reference>
<dbReference type="PANTHER" id="PTHR23522">
    <property type="entry name" value="BLL5896 PROTEIN"/>
    <property type="match status" value="1"/>
</dbReference>
<dbReference type="EMBL" id="QJSW01000003">
    <property type="protein sequence ID" value="PYE50746.1"/>
    <property type="molecule type" value="Genomic_DNA"/>
</dbReference>
<evidence type="ECO:0000313" key="10">
    <source>
        <dbReference type="EMBL" id="PYE50746.1"/>
    </source>
</evidence>
<organism evidence="10 12">
    <name type="scientific">Paenibacillus barcinonensis</name>
    <dbReference type="NCBI Taxonomy" id="198119"/>
    <lineage>
        <taxon>Bacteria</taxon>
        <taxon>Bacillati</taxon>
        <taxon>Bacillota</taxon>
        <taxon>Bacilli</taxon>
        <taxon>Bacillales</taxon>
        <taxon>Paenibacillaceae</taxon>
        <taxon>Paenibacillus</taxon>
    </lineage>
</organism>
<feature type="domain" description="Major facilitator superfamily associated" evidence="9">
    <location>
        <begin position="17"/>
        <end position="371"/>
    </location>
</feature>
<evidence type="ECO:0000256" key="5">
    <source>
        <dbReference type="ARBA" id="ARBA00022692"/>
    </source>
</evidence>
<evidence type="ECO:0000313" key="11">
    <source>
        <dbReference type="EMBL" id="QKS57426.1"/>
    </source>
</evidence>
<protein>
    <submittedName>
        <fullName evidence="11">MFS transporter</fullName>
    </submittedName>
    <submittedName>
        <fullName evidence="10">PPP family 3-phenylpropionic acid transporter</fullName>
    </submittedName>
</protein>
<feature type="transmembrane region" description="Helical" evidence="8">
    <location>
        <begin position="167"/>
        <end position="187"/>
    </location>
</feature>
<keyword evidence="7 8" id="KW-0472">Membrane</keyword>
<dbReference type="GO" id="GO:0030395">
    <property type="term" value="F:lactose binding"/>
    <property type="evidence" value="ECO:0007669"/>
    <property type="project" value="TreeGrafter"/>
</dbReference>
<feature type="transmembrane region" description="Helical" evidence="8">
    <location>
        <begin position="277"/>
        <end position="294"/>
    </location>
</feature>
<evidence type="ECO:0000313" key="13">
    <source>
        <dbReference type="Proteomes" id="UP000509327"/>
    </source>
</evidence>
<evidence type="ECO:0000256" key="2">
    <source>
        <dbReference type="ARBA" id="ARBA00022448"/>
    </source>
</evidence>
<evidence type="ECO:0000256" key="3">
    <source>
        <dbReference type="ARBA" id="ARBA00022475"/>
    </source>
</evidence>
<evidence type="ECO:0000313" key="12">
    <source>
        <dbReference type="Proteomes" id="UP000247790"/>
    </source>
</evidence>
<feature type="transmembrane region" description="Helical" evidence="8">
    <location>
        <begin position="342"/>
        <end position="363"/>
    </location>
</feature>
<dbReference type="InterPro" id="IPR024989">
    <property type="entry name" value="MFS_assoc_dom"/>
</dbReference>
<dbReference type="GO" id="GO:0015528">
    <property type="term" value="F:lactose:proton symporter activity"/>
    <property type="evidence" value="ECO:0007669"/>
    <property type="project" value="TreeGrafter"/>
</dbReference>
<reference evidence="11 13" key="2">
    <citation type="submission" date="2020-06" db="EMBL/GenBank/DDBJ databases">
        <title>Complete genome of Paenibacillus barcinonensis KACC11450.</title>
        <authorList>
            <person name="Kim M."/>
            <person name="Park Y.-J."/>
            <person name="Shin J.-H."/>
        </authorList>
    </citation>
    <scope>NUCLEOTIDE SEQUENCE [LARGE SCALE GENOMIC DNA]</scope>
    <source>
        <strain evidence="11 13">KACC11450</strain>
    </source>
</reference>
<feature type="transmembrane region" description="Helical" evidence="8">
    <location>
        <begin position="144"/>
        <end position="161"/>
    </location>
</feature>
<feature type="transmembrane region" description="Helical" evidence="8">
    <location>
        <begin position="53"/>
        <end position="72"/>
    </location>
</feature>
<dbReference type="OrthoDB" id="1650886at2"/>
<keyword evidence="5 8" id="KW-0812">Transmembrane</keyword>
<sequence>MAQLDRSAPVRGASSLASLKLYNFFIYGAISIFAGFLQLYLQEIGMTKLEIGSLMAIGPFVSLFANPFWGFWSDKSRNIRIVLMIMMAGTFVLAQGVFYAPTYTWIYVAMILFYFFQSPLFAQTNSLILGYIDGTGQKFGTFRLWGSLGWALTAVAAGPVIDRYGVGSVSIIFACMITIAFMFSVFLPRQPIASDTPIVTLRRFGKVMFNPYFMTFIGLGVLVSVPNAMNSTFMSLYIVEMGGDKQMVGWAIFTSSILEVGVFLLMDRLLKRKMSMLLGSLILISLLFALRWQLMALASSPMEVVFIQLMHSVTFGGYFYVGTQLTMLFIPRPYRSSGQAVYTMAWGGLSGVIAGFFGGWLFQSFGAEVMYSIGVFFSLIGAFGFGLMWLWNRHNGYQPTVLTEMGNMDEDR</sequence>
<feature type="transmembrane region" description="Helical" evidence="8">
    <location>
        <begin position="369"/>
        <end position="391"/>
    </location>
</feature>
<dbReference type="Gene3D" id="1.20.1250.20">
    <property type="entry name" value="MFS general substrate transporter like domains"/>
    <property type="match status" value="2"/>
</dbReference>
<evidence type="ECO:0000259" key="9">
    <source>
        <dbReference type="Pfam" id="PF12832"/>
    </source>
</evidence>
<feature type="transmembrane region" description="Helical" evidence="8">
    <location>
        <begin position="247"/>
        <end position="265"/>
    </location>
</feature>